<name>A0A4D9D0A9_9STRA</name>
<dbReference type="PROSITE" id="PS50021">
    <property type="entry name" value="CH"/>
    <property type="match status" value="2"/>
</dbReference>
<feature type="compositionally biased region" description="Basic and acidic residues" evidence="3">
    <location>
        <begin position="45"/>
        <end position="56"/>
    </location>
</feature>
<dbReference type="Gene3D" id="1.20.58.60">
    <property type="match status" value="2"/>
</dbReference>
<dbReference type="Proteomes" id="UP000355283">
    <property type="component" value="Unassembled WGS sequence"/>
</dbReference>
<dbReference type="AlphaFoldDB" id="A0A4D9D0A9"/>
<evidence type="ECO:0000313" key="5">
    <source>
        <dbReference type="EMBL" id="TFJ82159.1"/>
    </source>
</evidence>
<sequence>MSAASPSSSRSSTASPSSSISTSVTSSISSSSSPATTSATTPWGERQRHTQVDEKTKGDWVAVQKKTFTRWANAHLRRRGQVEINDLFADTSDGIRLMQLLEVIGGDSIYSLCKRKYNPAPKFRIHKLENCNLIFEYLRKKELQLTNIGSTDIVDSNEKLILGLMWTIILRFAVAENGKQGLLLWLQRSTAGYPGVHVHNFDLSWTDGRAFLALIHKYRPDVLPADAVSWLKKEGGKEDAKQQVALAFQLARDELEIDALLDPEDVVDTAKPDEKSMIAYLSQFFNKFASLTRKQALVESIVKAVGVARKHDTLLSDYERESQELKTWLQARTRRWEALGGMGRTTEDVKAQLDALHVYRREEKVQQKAKLLRLTSVLGQLRGSQRNHNRPLYAPLPGMGDKDLWEEDWPALEAAEGRYEKACIEKYAGFSVIDFALTKVQNKLSKLEPWLESRTSYFTTALPRPPVKGSDGGEDENGECKSALAVSISSLEQRLSSHAAFESQVDVYEALLSESRRLLSGELSEEHAGVGLTKARVAVAAETMANLKDKAKDFKVGVEARLQLEKKLEHAANRYVTLAEKVGFVVDEVEEAMAEPLLGNNVEEVEALESRFSTVSATFQNLSPVMKELAELSALLIEHGRADRVGEERQTTAPAVLLATHMRVVEEVSKHTTALAQAREETSRKVQAREAFATAARALNAFVQRLTEKSNLGGRRSSLQPEEVKNELKSLQAIYDGEGKTLMASVESASAEQEAAGVVANGFVTDTVYSLRKAYEDLGKLLEAQITDCLTAEAALISQTAESNEQWKEITRVFHALEEEKRGVLTAKAFKEGLQALGVLLEDSEADVQFRKVGGKEKVNGMTLAEFGSVVTAALTAGSSSDDIMAAFKAISLSETEMEEGKEGLISGEVIKASFAGHGDIAEYIEAHMPQKGTTVVKRRRTRTRGAEGEEGKTGESQKEGEEKGEKEELEVPMFEYASFVHHIFAR</sequence>
<dbReference type="InterPro" id="IPR001715">
    <property type="entry name" value="CH_dom"/>
</dbReference>
<dbReference type="PROSITE" id="PS00020">
    <property type="entry name" value="ACTININ_2"/>
    <property type="match status" value="1"/>
</dbReference>
<feature type="compositionally biased region" description="Basic and acidic residues" evidence="3">
    <location>
        <begin position="945"/>
        <end position="967"/>
    </location>
</feature>
<evidence type="ECO:0000256" key="3">
    <source>
        <dbReference type="SAM" id="MobiDB-lite"/>
    </source>
</evidence>
<keyword evidence="2" id="KW-0009">Actin-binding</keyword>
<dbReference type="SMART" id="SM00033">
    <property type="entry name" value="CH"/>
    <property type="match status" value="2"/>
</dbReference>
<comment type="caution">
    <text evidence="5">The sequence shown here is derived from an EMBL/GenBank/DDBJ whole genome shotgun (WGS) entry which is preliminary data.</text>
</comment>
<protein>
    <recommendedName>
        <fullName evidence="4">Calponin-homology (CH) domain-containing protein</fullName>
    </recommendedName>
</protein>
<accession>A0A4D9D0A9</accession>
<feature type="region of interest" description="Disordered" evidence="3">
    <location>
        <begin position="933"/>
        <end position="970"/>
    </location>
</feature>
<dbReference type="InterPro" id="IPR001589">
    <property type="entry name" value="Actinin_actin-bd_CS"/>
</dbReference>
<feature type="region of interest" description="Disordered" evidence="3">
    <location>
        <begin position="1"/>
        <end position="56"/>
    </location>
</feature>
<evidence type="ECO:0000256" key="1">
    <source>
        <dbReference type="ARBA" id="ARBA00022737"/>
    </source>
</evidence>
<dbReference type="InterPro" id="IPR036872">
    <property type="entry name" value="CH_dom_sf"/>
</dbReference>
<reference evidence="5 6" key="1">
    <citation type="submission" date="2019-01" db="EMBL/GenBank/DDBJ databases">
        <title>Nuclear Genome Assembly of the Microalgal Biofuel strain Nannochloropsis salina CCMP1776.</title>
        <authorList>
            <person name="Hovde B."/>
        </authorList>
    </citation>
    <scope>NUCLEOTIDE SEQUENCE [LARGE SCALE GENOMIC DNA]</scope>
    <source>
        <strain evidence="5 6">CCMP1776</strain>
    </source>
</reference>
<dbReference type="SUPFAM" id="SSF47473">
    <property type="entry name" value="EF-hand"/>
    <property type="match status" value="1"/>
</dbReference>
<dbReference type="Gene3D" id="1.10.238.10">
    <property type="entry name" value="EF-hand"/>
    <property type="match status" value="1"/>
</dbReference>
<dbReference type="Pfam" id="PF00307">
    <property type="entry name" value="CH"/>
    <property type="match status" value="2"/>
</dbReference>
<evidence type="ECO:0000256" key="2">
    <source>
        <dbReference type="ARBA" id="ARBA00023203"/>
    </source>
</evidence>
<keyword evidence="1" id="KW-0677">Repeat</keyword>
<dbReference type="InterPro" id="IPR011992">
    <property type="entry name" value="EF-hand-dom_pair"/>
</dbReference>
<dbReference type="SUPFAM" id="SSF47576">
    <property type="entry name" value="Calponin-homology domain, CH-domain"/>
    <property type="match status" value="1"/>
</dbReference>
<organism evidence="5 6">
    <name type="scientific">Nannochloropsis salina CCMP1776</name>
    <dbReference type="NCBI Taxonomy" id="1027361"/>
    <lineage>
        <taxon>Eukaryota</taxon>
        <taxon>Sar</taxon>
        <taxon>Stramenopiles</taxon>
        <taxon>Ochrophyta</taxon>
        <taxon>Eustigmatophyceae</taxon>
        <taxon>Eustigmatales</taxon>
        <taxon>Monodopsidaceae</taxon>
        <taxon>Microchloropsis</taxon>
        <taxon>Microchloropsis salina</taxon>
    </lineage>
</organism>
<dbReference type="SUPFAM" id="SSF46966">
    <property type="entry name" value="Spectrin repeat"/>
    <property type="match status" value="1"/>
</dbReference>
<dbReference type="PANTHER" id="PTHR11915">
    <property type="entry name" value="SPECTRIN/FILAMIN RELATED CYTOSKELETAL PROTEIN"/>
    <property type="match status" value="1"/>
</dbReference>
<gene>
    <name evidence="5" type="ORF">NSK_006488</name>
</gene>
<dbReference type="OrthoDB" id="10017054at2759"/>
<evidence type="ECO:0000259" key="4">
    <source>
        <dbReference type="PROSITE" id="PS50021"/>
    </source>
</evidence>
<proteinExistence type="predicted"/>
<feature type="domain" description="Calponin-homology (CH)" evidence="4">
    <location>
        <begin position="62"/>
        <end position="173"/>
    </location>
</feature>
<dbReference type="GO" id="GO:0003779">
    <property type="term" value="F:actin binding"/>
    <property type="evidence" value="ECO:0007669"/>
    <property type="project" value="UniProtKB-KW"/>
</dbReference>
<feature type="domain" description="Calponin-homology (CH)" evidence="4">
    <location>
        <begin position="176"/>
        <end position="289"/>
    </location>
</feature>
<dbReference type="Gene3D" id="1.10.418.10">
    <property type="entry name" value="Calponin-like domain"/>
    <property type="match status" value="2"/>
</dbReference>
<dbReference type="PROSITE" id="PS00019">
    <property type="entry name" value="ACTININ_1"/>
    <property type="match status" value="1"/>
</dbReference>
<feature type="compositionally biased region" description="Low complexity" evidence="3">
    <location>
        <begin position="1"/>
        <end position="42"/>
    </location>
</feature>
<dbReference type="EMBL" id="SDOX01000119">
    <property type="protein sequence ID" value="TFJ82159.1"/>
    <property type="molecule type" value="Genomic_DNA"/>
</dbReference>
<evidence type="ECO:0000313" key="6">
    <source>
        <dbReference type="Proteomes" id="UP000355283"/>
    </source>
</evidence>
<keyword evidence="6" id="KW-1185">Reference proteome</keyword>